<evidence type="ECO:0000313" key="2">
    <source>
        <dbReference type="Proteomes" id="UP001623591"/>
    </source>
</evidence>
<dbReference type="InterPro" id="IPR029063">
    <property type="entry name" value="SAM-dependent_MTases_sf"/>
</dbReference>
<dbReference type="Pfam" id="PF12847">
    <property type="entry name" value="Methyltransf_18"/>
    <property type="match status" value="1"/>
</dbReference>
<dbReference type="Gene3D" id="3.40.50.150">
    <property type="entry name" value="Vaccinia Virus protein VP39"/>
    <property type="match status" value="1"/>
</dbReference>
<reference evidence="1 2" key="1">
    <citation type="submission" date="2024-11" db="EMBL/GenBank/DDBJ databases">
        <authorList>
            <person name="Heng Y.C."/>
            <person name="Lim A.C.H."/>
            <person name="Lee J.K.Y."/>
            <person name="Kittelmann S."/>
        </authorList>
    </citation>
    <scope>NUCLEOTIDE SEQUENCE [LARGE SCALE GENOMIC DNA]</scope>
    <source>
        <strain evidence="1 2">WILCCON 0185</strain>
    </source>
</reference>
<comment type="caution">
    <text evidence="1">The sequence shown here is derived from an EMBL/GenBank/DDBJ whole genome shotgun (WGS) entry which is preliminary data.</text>
</comment>
<proteinExistence type="predicted"/>
<accession>A0ABW8T6X9</accession>
<name>A0ABW8T6X9_9CLOT</name>
<dbReference type="Proteomes" id="UP001623591">
    <property type="component" value="Unassembled WGS sequence"/>
</dbReference>
<evidence type="ECO:0000313" key="1">
    <source>
        <dbReference type="EMBL" id="MFL0247400.1"/>
    </source>
</evidence>
<keyword evidence="2" id="KW-1185">Reference proteome</keyword>
<dbReference type="RefSeq" id="WP_406769852.1">
    <property type="nucleotide sequence ID" value="NZ_JBJHZZ010000006.1"/>
</dbReference>
<dbReference type="EMBL" id="JBJHZZ010000006">
    <property type="protein sequence ID" value="MFL0247400.1"/>
    <property type="molecule type" value="Genomic_DNA"/>
</dbReference>
<organism evidence="1 2">
    <name type="scientific">Candidatus Clostridium stratigraminis</name>
    <dbReference type="NCBI Taxonomy" id="3381661"/>
    <lineage>
        <taxon>Bacteria</taxon>
        <taxon>Bacillati</taxon>
        <taxon>Bacillota</taxon>
        <taxon>Clostridia</taxon>
        <taxon>Eubacteriales</taxon>
        <taxon>Clostridiaceae</taxon>
        <taxon>Clostridium</taxon>
    </lineage>
</organism>
<dbReference type="PANTHER" id="PTHR38451:SF1">
    <property type="entry name" value="TRNA (ADENINE(22)-N(1))-METHYLTRANSFERASE"/>
    <property type="match status" value="1"/>
</dbReference>
<dbReference type="SUPFAM" id="SSF53335">
    <property type="entry name" value="S-adenosyl-L-methionine-dependent methyltransferases"/>
    <property type="match status" value="1"/>
</dbReference>
<sequence>MELSLRLLKIASMVEPCECLADIGTDHAYIPIWLIKNEICKRAVASDINEGPIKKAEKNIAEEGLTKKIECRLGAGLNTIKPYEADTAVVAGMGGNLIRDIINNDIEVFKSLGCCIAQPVQNPEVFRQYIYNIGFTIIDEELVFEDNKFYEIIKLKFEKVKEKVEPIYYEVGKKLLDKRHYLLKDFINYKLEKYNSINNKLIDNSVNSQIRKTEVINKIKDLKGLLDLCR</sequence>
<dbReference type="PANTHER" id="PTHR38451">
    <property type="entry name" value="TRNA (ADENINE(22)-N(1))-METHYLTRANSFERASE"/>
    <property type="match status" value="1"/>
</dbReference>
<protein>
    <submittedName>
        <fullName evidence="1">tRNA (Adenine(22)-N(1))-methyltransferase</fullName>
    </submittedName>
</protein>
<dbReference type="InterPro" id="IPR006901">
    <property type="entry name" value="TrmK"/>
</dbReference>
<dbReference type="PIRSF" id="PIRSF018637">
    <property type="entry name" value="TrmK"/>
    <property type="match status" value="1"/>
</dbReference>
<gene>
    <name evidence="1" type="ORF">ACJDUG_10495</name>
</gene>